<accession>A0A076EPG4</accession>
<evidence type="ECO:0000313" key="2">
    <source>
        <dbReference type="EMBL" id="AII07930.1"/>
    </source>
</evidence>
<dbReference type="AlphaFoldDB" id="A0A076EPG4"/>
<sequence length="267" mass="28593">MKKIVRTAALVFLAGSVGYYLWYGLDGRGRTNYGIDALSWVGPQMIWPIVAVSIVVVCFAVTGDSVLAAFTGRNSAAFRHGAVGIGTVRSVRQTGMTLNDQPEVRIDLGVEGADGTMFESHARMIVPLTELALLRPGVVLPVRYLPDRTDKVEIDRSGDVSTAQDALNRSLIRQGITTPGKLDIAARGIPAQAVVQSLSVPGEIRNGNSKVELGLAVTRPDGTTFTTRVEKFLPPRSVGHVQVGRVVTVHYLPGNEQEVVIALPANV</sequence>
<proteinExistence type="predicted"/>
<evidence type="ECO:0000256" key="1">
    <source>
        <dbReference type="SAM" id="Phobius"/>
    </source>
</evidence>
<feature type="transmembrane region" description="Helical" evidence="1">
    <location>
        <begin position="7"/>
        <end position="25"/>
    </location>
</feature>
<organism evidence="2 3">
    <name type="scientific">Rhodococcus opacus</name>
    <name type="common">Nocardia opaca</name>
    <dbReference type="NCBI Taxonomy" id="37919"/>
    <lineage>
        <taxon>Bacteria</taxon>
        <taxon>Bacillati</taxon>
        <taxon>Actinomycetota</taxon>
        <taxon>Actinomycetes</taxon>
        <taxon>Mycobacteriales</taxon>
        <taxon>Nocardiaceae</taxon>
        <taxon>Rhodococcus</taxon>
    </lineage>
</organism>
<keyword evidence="1" id="KW-0812">Transmembrane</keyword>
<keyword evidence="1" id="KW-1133">Transmembrane helix</keyword>
<name>A0A076EPG4_RHOOP</name>
<protein>
    <submittedName>
        <fullName evidence="2">Uncharacterized protein</fullName>
    </submittedName>
</protein>
<evidence type="ECO:0000313" key="3">
    <source>
        <dbReference type="Proteomes" id="UP000028488"/>
    </source>
</evidence>
<gene>
    <name evidence="2" type="ORF">EP51_26135</name>
</gene>
<dbReference type="EMBL" id="CP008947">
    <property type="protein sequence ID" value="AII07930.1"/>
    <property type="molecule type" value="Genomic_DNA"/>
</dbReference>
<dbReference type="Proteomes" id="UP000028488">
    <property type="component" value="Chromosome"/>
</dbReference>
<dbReference type="eggNOG" id="ENOG5033I99">
    <property type="taxonomic scope" value="Bacteria"/>
</dbReference>
<reference evidence="2 3" key="1">
    <citation type="submission" date="2014-07" db="EMBL/GenBank/DDBJ databases">
        <title>Genome Sequence of Rhodococcus opacus Strain R7, a Biodegrader of Mono- and Polycyclic Aromatic Hydrocarbons.</title>
        <authorList>
            <person name="Di Gennaro P."/>
            <person name="Zampolli J."/>
            <person name="Presti I."/>
            <person name="Cappelletti M."/>
            <person name="D'Ursi P."/>
            <person name="Orro A."/>
            <person name="Mezzelani A."/>
            <person name="Milanesi L."/>
        </authorList>
    </citation>
    <scope>NUCLEOTIDE SEQUENCE [LARGE SCALE GENOMIC DNA]</scope>
    <source>
        <strain evidence="2 3">R7</strain>
    </source>
</reference>
<feature type="transmembrane region" description="Helical" evidence="1">
    <location>
        <begin position="45"/>
        <end position="70"/>
    </location>
</feature>
<dbReference type="RefSeq" id="WP_128642291.1">
    <property type="nucleotide sequence ID" value="NZ_CP008947.1"/>
</dbReference>
<keyword evidence="1" id="KW-0472">Membrane</keyword>